<dbReference type="PRINTS" id="PR01650">
    <property type="entry name" value="SECETRNLCASE"/>
</dbReference>
<evidence type="ECO:0000256" key="9">
    <source>
        <dbReference type="HAMAP-Rule" id="MF_00422"/>
    </source>
</evidence>
<dbReference type="GO" id="GO:0005886">
    <property type="term" value="C:plasma membrane"/>
    <property type="evidence" value="ECO:0007669"/>
    <property type="project" value="UniProtKB-UniRule"/>
</dbReference>
<evidence type="ECO:0000313" key="10">
    <source>
        <dbReference type="EMBL" id="NYZ68510.1"/>
    </source>
</evidence>
<dbReference type="InterPro" id="IPR005807">
    <property type="entry name" value="SecE_bac"/>
</dbReference>
<dbReference type="PROSITE" id="PS01067">
    <property type="entry name" value="SECE_SEC61G"/>
    <property type="match status" value="1"/>
</dbReference>
<dbReference type="GO" id="GO:0008320">
    <property type="term" value="F:protein transmembrane transporter activity"/>
    <property type="evidence" value="ECO:0007669"/>
    <property type="project" value="UniProtKB-UniRule"/>
</dbReference>
<dbReference type="AlphaFoldDB" id="A0A853I3J5"/>
<evidence type="ECO:0000256" key="3">
    <source>
        <dbReference type="ARBA" id="ARBA00022475"/>
    </source>
</evidence>
<comment type="caution">
    <text evidence="10">The sequence shown here is derived from an EMBL/GenBank/DDBJ whole genome shotgun (WGS) entry which is preliminary data.</text>
</comment>
<dbReference type="HAMAP" id="MF_00422">
    <property type="entry name" value="SecE"/>
    <property type="match status" value="1"/>
</dbReference>
<keyword evidence="7 9" id="KW-0811">Translocation</keyword>
<evidence type="ECO:0000256" key="4">
    <source>
        <dbReference type="ARBA" id="ARBA00022692"/>
    </source>
</evidence>
<keyword evidence="8 9" id="KW-0472">Membrane</keyword>
<name>A0A853I3J5_9GAMM</name>
<dbReference type="InterPro" id="IPR001901">
    <property type="entry name" value="Translocase_SecE/Sec61-g"/>
</dbReference>
<dbReference type="PANTHER" id="PTHR33910">
    <property type="entry name" value="PROTEIN TRANSLOCASE SUBUNIT SECE"/>
    <property type="match status" value="1"/>
</dbReference>
<comment type="similarity">
    <text evidence="9">Belongs to the SecE/SEC61-gamma family.</text>
</comment>
<keyword evidence="3 9" id="KW-1003">Cell membrane</keyword>
<feature type="transmembrane region" description="Helical" evidence="9">
    <location>
        <begin position="15"/>
        <end position="33"/>
    </location>
</feature>
<dbReference type="NCBIfam" id="TIGR00964">
    <property type="entry name" value="secE_bact"/>
    <property type="match status" value="1"/>
</dbReference>
<keyword evidence="2 9" id="KW-0813">Transport</keyword>
<comment type="subunit">
    <text evidence="9">Component of the Sec protein translocase complex. Heterotrimer consisting of SecY, SecE and SecG subunits. The heterotrimers can form oligomers, although 1 heterotrimer is thought to be able to translocate proteins. Interacts with the ribosome. Interacts with SecDF, and other proteins may be involved. Interacts with SecA.</text>
</comment>
<organism evidence="10 11">
    <name type="scientific">Spartinivicinus marinus</name>
    <dbReference type="NCBI Taxonomy" id="2994442"/>
    <lineage>
        <taxon>Bacteria</taxon>
        <taxon>Pseudomonadati</taxon>
        <taxon>Pseudomonadota</taxon>
        <taxon>Gammaproteobacteria</taxon>
        <taxon>Oceanospirillales</taxon>
        <taxon>Zooshikellaceae</taxon>
        <taxon>Spartinivicinus</taxon>
    </lineage>
</organism>
<gene>
    <name evidence="9 10" type="primary">secE</name>
    <name evidence="10" type="ORF">H0A36_21050</name>
</gene>
<dbReference type="GO" id="GO:0009306">
    <property type="term" value="P:protein secretion"/>
    <property type="evidence" value="ECO:0007669"/>
    <property type="project" value="UniProtKB-UniRule"/>
</dbReference>
<evidence type="ECO:0000256" key="7">
    <source>
        <dbReference type="ARBA" id="ARBA00023010"/>
    </source>
</evidence>
<dbReference type="PANTHER" id="PTHR33910:SF1">
    <property type="entry name" value="PROTEIN TRANSLOCASE SUBUNIT SECE"/>
    <property type="match status" value="1"/>
</dbReference>
<comment type="subcellular location">
    <subcellularLocation>
        <location evidence="1">Membrane</location>
    </subcellularLocation>
</comment>
<dbReference type="Gene3D" id="1.20.5.1030">
    <property type="entry name" value="Preprotein translocase secy subunit"/>
    <property type="match status" value="1"/>
</dbReference>
<keyword evidence="5 9" id="KW-0653">Protein transport</keyword>
<comment type="function">
    <text evidence="9">Essential subunit of the Sec protein translocation channel SecYEG. Clamps together the 2 halves of SecY. May contact the channel plug during translocation.</text>
</comment>
<proteinExistence type="inferred from homology"/>
<dbReference type="Proteomes" id="UP000569732">
    <property type="component" value="Unassembled WGS sequence"/>
</dbReference>
<accession>A0A853I3J5</accession>
<dbReference type="GO" id="GO:0065002">
    <property type="term" value="P:intracellular protein transmembrane transport"/>
    <property type="evidence" value="ECO:0007669"/>
    <property type="project" value="UniProtKB-UniRule"/>
</dbReference>
<reference evidence="10 11" key="1">
    <citation type="submission" date="2020-07" db="EMBL/GenBank/DDBJ databases">
        <title>Endozoicomonas sp. nov., isolated from sediment.</title>
        <authorList>
            <person name="Gu T."/>
        </authorList>
    </citation>
    <scope>NUCLEOTIDE SEQUENCE [LARGE SCALE GENOMIC DNA]</scope>
    <source>
        <strain evidence="10 11">SM1973</strain>
    </source>
</reference>
<evidence type="ECO:0000256" key="2">
    <source>
        <dbReference type="ARBA" id="ARBA00022448"/>
    </source>
</evidence>
<evidence type="ECO:0000256" key="6">
    <source>
        <dbReference type="ARBA" id="ARBA00022989"/>
    </source>
</evidence>
<evidence type="ECO:0000256" key="1">
    <source>
        <dbReference type="ARBA" id="ARBA00004370"/>
    </source>
</evidence>
<comment type="caution">
    <text evidence="9">Lacks conserved residue(s) required for the propagation of feature annotation.</text>
</comment>
<dbReference type="InterPro" id="IPR038379">
    <property type="entry name" value="SecE_sf"/>
</dbReference>
<evidence type="ECO:0000256" key="5">
    <source>
        <dbReference type="ARBA" id="ARBA00022927"/>
    </source>
</evidence>
<protein>
    <recommendedName>
        <fullName evidence="9">Protein translocase subunit SecE</fullName>
    </recommendedName>
</protein>
<dbReference type="GO" id="GO:0006605">
    <property type="term" value="P:protein targeting"/>
    <property type="evidence" value="ECO:0007669"/>
    <property type="project" value="UniProtKB-UniRule"/>
</dbReference>
<dbReference type="EMBL" id="JACCKB010000043">
    <property type="protein sequence ID" value="NYZ68510.1"/>
    <property type="molecule type" value="Genomic_DNA"/>
</dbReference>
<feature type="transmembrane region" description="Helical" evidence="9">
    <location>
        <begin position="40"/>
        <end position="59"/>
    </location>
</feature>
<keyword evidence="11" id="KW-1185">Reference proteome</keyword>
<dbReference type="Pfam" id="PF00584">
    <property type="entry name" value="SecE"/>
    <property type="match status" value="1"/>
</dbReference>
<evidence type="ECO:0000313" key="11">
    <source>
        <dbReference type="Proteomes" id="UP000569732"/>
    </source>
</evidence>
<dbReference type="GO" id="GO:0043952">
    <property type="term" value="P:protein transport by the Sec complex"/>
    <property type="evidence" value="ECO:0007669"/>
    <property type="project" value="UniProtKB-UniRule"/>
</dbReference>
<sequence length="123" mass="13647">MNAKIEVENQGRLDGLKWFVVFAVVAAGAYGNYFYQSESLLYRVIALLILGLAAGYVALTTVKGQKFWTLVKDAKVEVRKVVWPTKQETVQTTVIVVAVVILMGFVLWLIDWALNSIINGLIG</sequence>
<keyword evidence="6 9" id="KW-1133">Transmembrane helix</keyword>
<feature type="transmembrane region" description="Helical" evidence="9">
    <location>
        <begin position="90"/>
        <end position="110"/>
    </location>
</feature>
<evidence type="ECO:0000256" key="8">
    <source>
        <dbReference type="ARBA" id="ARBA00023136"/>
    </source>
</evidence>
<keyword evidence="4 9" id="KW-0812">Transmembrane</keyword>
<dbReference type="RefSeq" id="WP_180570515.1">
    <property type="nucleotide sequence ID" value="NZ_JACCKB010000043.1"/>
</dbReference>